<sequence>MLPEAVAIYCHGTKRFFEEASRTIDFTNGLQDVRAVYKLNKKDRKREVAGACIQFFKSYKSFSRCHLFILCDNRIIKTKELKEDENSGAVK</sequence>
<evidence type="ECO:0000313" key="2">
    <source>
        <dbReference type="Proteomes" id="UP000006729"/>
    </source>
</evidence>
<evidence type="ECO:0000313" key="1">
    <source>
        <dbReference type="EMBL" id="KAI9384380.1"/>
    </source>
</evidence>
<dbReference type="Proteomes" id="UP000006729">
    <property type="component" value="Chromosome 12"/>
</dbReference>
<proteinExistence type="predicted"/>
<comment type="caution">
    <text evidence="1">The sequence shown here is derived from an EMBL/GenBank/DDBJ whole genome shotgun (WGS) entry which is preliminary data.</text>
</comment>
<gene>
    <name evidence="1" type="ORF">POPTR_012G055401v4</name>
</gene>
<protein>
    <submittedName>
        <fullName evidence="1">Uncharacterized protein</fullName>
    </submittedName>
</protein>
<organism evidence="1 2">
    <name type="scientific">Populus trichocarpa</name>
    <name type="common">Western balsam poplar</name>
    <name type="synonym">Populus balsamifera subsp. trichocarpa</name>
    <dbReference type="NCBI Taxonomy" id="3694"/>
    <lineage>
        <taxon>Eukaryota</taxon>
        <taxon>Viridiplantae</taxon>
        <taxon>Streptophyta</taxon>
        <taxon>Embryophyta</taxon>
        <taxon>Tracheophyta</taxon>
        <taxon>Spermatophyta</taxon>
        <taxon>Magnoliopsida</taxon>
        <taxon>eudicotyledons</taxon>
        <taxon>Gunneridae</taxon>
        <taxon>Pentapetalae</taxon>
        <taxon>rosids</taxon>
        <taxon>fabids</taxon>
        <taxon>Malpighiales</taxon>
        <taxon>Salicaceae</taxon>
        <taxon>Saliceae</taxon>
        <taxon>Populus</taxon>
    </lineage>
</organism>
<keyword evidence="2" id="KW-1185">Reference proteome</keyword>
<dbReference type="EMBL" id="CM009301">
    <property type="protein sequence ID" value="KAI9384380.1"/>
    <property type="molecule type" value="Genomic_DNA"/>
</dbReference>
<reference evidence="1 2" key="1">
    <citation type="journal article" date="2006" name="Science">
        <title>The genome of black cottonwood, Populus trichocarpa (Torr. &amp; Gray).</title>
        <authorList>
            <person name="Tuskan G.A."/>
            <person name="Difazio S."/>
            <person name="Jansson S."/>
            <person name="Bohlmann J."/>
            <person name="Grigoriev I."/>
            <person name="Hellsten U."/>
            <person name="Putnam N."/>
            <person name="Ralph S."/>
            <person name="Rombauts S."/>
            <person name="Salamov A."/>
            <person name="Schein J."/>
            <person name="Sterck L."/>
            <person name="Aerts A."/>
            <person name="Bhalerao R.R."/>
            <person name="Bhalerao R.P."/>
            <person name="Blaudez D."/>
            <person name="Boerjan W."/>
            <person name="Brun A."/>
            <person name="Brunner A."/>
            <person name="Busov V."/>
            <person name="Campbell M."/>
            <person name="Carlson J."/>
            <person name="Chalot M."/>
            <person name="Chapman J."/>
            <person name="Chen G.L."/>
            <person name="Cooper D."/>
            <person name="Coutinho P.M."/>
            <person name="Couturier J."/>
            <person name="Covert S."/>
            <person name="Cronk Q."/>
            <person name="Cunningham R."/>
            <person name="Davis J."/>
            <person name="Degroeve S."/>
            <person name="Dejardin A."/>
            <person name="Depamphilis C."/>
            <person name="Detter J."/>
            <person name="Dirks B."/>
            <person name="Dubchak I."/>
            <person name="Duplessis S."/>
            <person name="Ehlting J."/>
            <person name="Ellis B."/>
            <person name="Gendler K."/>
            <person name="Goodstein D."/>
            <person name="Gribskov M."/>
            <person name="Grimwood J."/>
            <person name="Groover A."/>
            <person name="Gunter L."/>
            <person name="Hamberger B."/>
            <person name="Heinze B."/>
            <person name="Helariutta Y."/>
            <person name="Henrissat B."/>
            <person name="Holligan D."/>
            <person name="Holt R."/>
            <person name="Huang W."/>
            <person name="Islam-Faridi N."/>
            <person name="Jones S."/>
            <person name="Jones-Rhoades M."/>
            <person name="Jorgensen R."/>
            <person name="Joshi C."/>
            <person name="Kangasjarvi J."/>
            <person name="Karlsson J."/>
            <person name="Kelleher C."/>
            <person name="Kirkpatrick R."/>
            <person name="Kirst M."/>
            <person name="Kohler A."/>
            <person name="Kalluri U."/>
            <person name="Larimer F."/>
            <person name="Leebens-Mack J."/>
            <person name="Leple J.C."/>
            <person name="Locascio P."/>
            <person name="Lou Y."/>
            <person name="Lucas S."/>
            <person name="Martin F."/>
            <person name="Montanini B."/>
            <person name="Napoli C."/>
            <person name="Nelson D.R."/>
            <person name="Nelson C."/>
            <person name="Nieminen K."/>
            <person name="Nilsson O."/>
            <person name="Pereda V."/>
            <person name="Peter G."/>
            <person name="Philippe R."/>
            <person name="Pilate G."/>
            <person name="Poliakov A."/>
            <person name="Razumovskaya J."/>
            <person name="Richardson P."/>
            <person name="Rinaldi C."/>
            <person name="Ritland K."/>
            <person name="Rouze P."/>
            <person name="Ryaboy D."/>
            <person name="Schmutz J."/>
            <person name="Schrader J."/>
            <person name="Segerman B."/>
            <person name="Shin H."/>
            <person name="Siddiqui A."/>
            <person name="Sterky F."/>
            <person name="Terry A."/>
            <person name="Tsai C.J."/>
            <person name="Uberbacher E."/>
            <person name="Unneberg P."/>
            <person name="Vahala J."/>
            <person name="Wall K."/>
            <person name="Wessler S."/>
            <person name="Yang G."/>
            <person name="Yin T."/>
            <person name="Douglas C."/>
            <person name="Marra M."/>
            <person name="Sandberg G."/>
            <person name="Van de Peer Y."/>
            <person name="Rokhsar D."/>
        </authorList>
    </citation>
    <scope>NUCLEOTIDE SEQUENCE [LARGE SCALE GENOMIC DNA]</scope>
    <source>
        <strain evidence="2">cv. Nisqually</strain>
    </source>
</reference>
<name>A0ACC0S4B1_POPTR</name>
<accession>A0ACC0S4B1</accession>